<dbReference type="GO" id="GO:0009446">
    <property type="term" value="P:putrescine biosynthetic process"/>
    <property type="evidence" value="ECO:0007669"/>
    <property type="project" value="InterPro"/>
</dbReference>
<dbReference type="Pfam" id="PF04371">
    <property type="entry name" value="PAD_porph"/>
    <property type="match status" value="1"/>
</dbReference>
<gene>
    <name evidence="2" type="ORF">SAMN05444359_10123</name>
</gene>
<dbReference type="OrthoDB" id="9808013at2"/>
<evidence type="ECO:0000256" key="1">
    <source>
        <dbReference type="ARBA" id="ARBA00022801"/>
    </source>
</evidence>
<dbReference type="RefSeq" id="WP_090164779.1">
    <property type="nucleotide sequence ID" value="NZ_FOFB01000001.1"/>
</dbReference>
<dbReference type="InterPro" id="IPR007466">
    <property type="entry name" value="Peptidyl-Arg-deiminase_porph"/>
</dbReference>
<dbReference type="Gene3D" id="3.75.10.10">
    <property type="entry name" value="L-arginine/glycine Amidinotransferase, Chain A"/>
    <property type="match status" value="1"/>
</dbReference>
<keyword evidence="3" id="KW-1185">Reference proteome</keyword>
<dbReference type="PANTHER" id="PTHR31377:SF0">
    <property type="entry name" value="AGMATINE DEIMINASE-RELATED"/>
    <property type="match status" value="1"/>
</dbReference>
<reference evidence="3" key="1">
    <citation type="submission" date="2016-10" db="EMBL/GenBank/DDBJ databases">
        <authorList>
            <person name="Varghese N."/>
            <person name="Submissions S."/>
        </authorList>
    </citation>
    <scope>NUCLEOTIDE SEQUENCE [LARGE SCALE GENOMIC DNA]</scope>
    <source>
        <strain evidence="3">DSM 24740</strain>
    </source>
</reference>
<dbReference type="AlphaFoldDB" id="A0A1H8YVB0"/>
<accession>A0A1H8YVB0</accession>
<evidence type="ECO:0000313" key="3">
    <source>
        <dbReference type="Proteomes" id="UP000199021"/>
    </source>
</evidence>
<dbReference type="PANTHER" id="PTHR31377">
    <property type="entry name" value="AGMATINE DEIMINASE-RELATED"/>
    <property type="match status" value="1"/>
</dbReference>
<dbReference type="InParanoid" id="A0A1H8YVB0"/>
<keyword evidence="1" id="KW-0378">Hydrolase</keyword>
<name>A0A1H8YVB0_9BACT</name>
<dbReference type="EMBL" id="FOFB01000001">
    <property type="protein sequence ID" value="SEP56052.1"/>
    <property type="molecule type" value="Genomic_DNA"/>
</dbReference>
<evidence type="ECO:0000313" key="2">
    <source>
        <dbReference type="EMBL" id="SEP56052.1"/>
    </source>
</evidence>
<proteinExistence type="predicted"/>
<protein>
    <submittedName>
        <fullName evidence="2">Agmatine deiminase</fullName>
    </submittedName>
</protein>
<organism evidence="2 3">
    <name type="scientific">Neolewinella agarilytica</name>
    <dbReference type="NCBI Taxonomy" id="478744"/>
    <lineage>
        <taxon>Bacteria</taxon>
        <taxon>Pseudomonadati</taxon>
        <taxon>Bacteroidota</taxon>
        <taxon>Saprospiria</taxon>
        <taxon>Saprospirales</taxon>
        <taxon>Lewinellaceae</taxon>
        <taxon>Neolewinella</taxon>
    </lineage>
</organism>
<dbReference type="SUPFAM" id="SSF55909">
    <property type="entry name" value="Pentein"/>
    <property type="match status" value="1"/>
</dbReference>
<dbReference type="GO" id="GO:0047632">
    <property type="term" value="F:agmatine deiminase activity"/>
    <property type="evidence" value="ECO:0007669"/>
    <property type="project" value="TreeGrafter"/>
</dbReference>
<dbReference type="Proteomes" id="UP000199021">
    <property type="component" value="Unassembled WGS sequence"/>
</dbReference>
<dbReference type="STRING" id="478744.SAMN05444359_10123"/>
<sequence length="340" mass="38602">MRLPAEWEDQQLVLFTFPQRDGDWGEQLQAASAAILAAANAVNEVTPVLMVVSDQEHFASFAAEFKGEVMNCPTNDCWIRDYGPITVINKDRQPVFLDFTFNGWGGKFEAGEDNQFPQRFQEARFPEVERLRVDFVLEGGSIESDGMGSMLTTTQCLFSEGRNDWNDPELAEKYLQSWFGRKTDVYWLTDGHLIGDDTDAHIDTLARYLDERTIAYTSCEDKTDPHFSSLKEMWEDLKYLITPHNKPYKLLPLPLPPAIHGEDGHRLPATYANFLISNGTVFVPTYFSNEAEDHPGRAADTAALAAFEKYGKYKVVAIDCRPFIEQHGSLHCLTMQVPKW</sequence>
<dbReference type="GO" id="GO:0004668">
    <property type="term" value="F:protein-arginine deiminase activity"/>
    <property type="evidence" value="ECO:0007669"/>
    <property type="project" value="InterPro"/>
</dbReference>